<accession>A0A5K3FQI9</accession>
<dbReference type="AlphaFoldDB" id="A0A5K3FQI9"/>
<dbReference type="WBParaSite" id="MCU_010286-RA">
    <property type="protein sequence ID" value="MCU_010286-RA"/>
    <property type="gene ID" value="MCU_010286"/>
</dbReference>
<name>A0A5K3FQI9_MESCO</name>
<protein>
    <submittedName>
        <fullName evidence="1">Uncharacterized protein</fullName>
    </submittedName>
</protein>
<evidence type="ECO:0000313" key="1">
    <source>
        <dbReference type="WBParaSite" id="MCU_010286-RA"/>
    </source>
</evidence>
<sequence length="77" mass="8905">MTLHKIRFGTPSFRRDWNLLQWHKRNHTYTKLINKTSTLSITSYLGVLLEEPPTQPPPPAPCGPLTYFADRQQIDGI</sequence>
<organism evidence="1">
    <name type="scientific">Mesocestoides corti</name>
    <name type="common">Flatworm</name>
    <dbReference type="NCBI Taxonomy" id="53468"/>
    <lineage>
        <taxon>Eukaryota</taxon>
        <taxon>Metazoa</taxon>
        <taxon>Spiralia</taxon>
        <taxon>Lophotrochozoa</taxon>
        <taxon>Platyhelminthes</taxon>
        <taxon>Cestoda</taxon>
        <taxon>Eucestoda</taxon>
        <taxon>Cyclophyllidea</taxon>
        <taxon>Mesocestoididae</taxon>
        <taxon>Mesocestoides</taxon>
    </lineage>
</organism>
<reference evidence="1" key="1">
    <citation type="submission" date="2019-11" db="UniProtKB">
        <authorList>
            <consortium name="WormBaseParasite"/>
        </authorList>
    </citation>
    <scope>IDENTIFICATION</scope>
</reference>
<proteinExistence type="predicted"/>